<keyword evidence="3 5" id="KW-0547">Nucleotide-binding</keyword>
<comment type="caution">
    <text evidence="8">The sequence shown here is derived from an EMBL/GenBank/DDBJ whole genome shotgun (WGS) entry which is preliminary data.</text>
</comment>
<keyword evidence="4 5" id="KW-0418">Kinase</keyword>
<dbReference type="CDD" id="cd01428">
    <property type="entry name" value="ADK"/>
    <property type="match status" value="1"/>
</dbReference>
<comment type="function">
    <text evidence="5">Catalyzes the reversible transfer of the terminal phosphate group between ATP and AMP. Plays an important role in cellular energy homeostasis and in adenine nucleotide metabolism.</text>
</comment>
<evidence type="ECO:0000256" key="3">
    <source>
        <dbReference type="ARBA" id="ARBA00022741"/>
    </source>
</evidence>
<feature type="binding site" evidence="5">
    <location>
        <begin position="31"/>
        <end position="36"/>
    </location>
    <ligand>
        <name>ATP</name>
        <dbReference type="ChEBI" id="CHEBI:30616"/>
    </ligand>
</feature>
<dbReference type="InterPro" id="IPR000850">
    <property type="entry name" value="Adenylat/UMP-CMP_kin"/>
</dbReference>
<keyword evidence="5" id="KW-0963">Cytoplasm</keyword>
<dbReference type="EC" id="2.7.4.3" evidence="5 7"/>
<evidence type="ECO:0000256" key="5">
    <source>
        <dbReference type="HAMAP-Rule" id="MF_00235"/>
    </source>
</evidence>
<comment type="domain">
    <text evidence="5">Consists of three domains, a large central CORE domain and two small peripheral domains, NMPbind and LID, which undergo movements during catalysis. The LID domain closes over the site of phosphoryl transfer upon ATP binding. Assembling and dissambling the active center during each catalytic cycle provides an effective means to prevent ATP hydrolysis.</text>
</comment>
<dbReference type="GO" id="GO:0005524">
    <property type="term" value="F:ATP binding"/>
    <property type="evidence" value="ECO:0007669"/>
    <property type="project" value="UniProtKB-UniRule"/>
</dbReference>
<comment type="catalytic activity">
    <reaction evidence="5 7">
        <text>AMP + ATP = 2 ADP</text>
        <dbReference type="Rhea" id="RHEA:12973"/>
        <dbReference type="ChEBI" id="CHEBI:30616"/>
        <dbReference type="ChEBI" id="CHEBI:456215"/>
        <dbReference type="ChEBI" id="CHEBI:456216"/>
        <dbReference type="EC" id="2.7.4.3"/>
    </reaction>
</comment>
<comment type="similarity">
    <text evidence="5 6">Belongs to the adenylate kinase family.</text>
</comment>
<proteinExistence type="inferred from homology"/>
<evidence type="ECO:0000313" key="8">
    <source>
        <dbReference type="EMBL" id="KKR82087.1"/>
    </source>
</evidence>
<evidence type="ECO:0000256" key="4">
    <source>
        <dbReference type="ARBA" id="ARBA00022777"/>
    </source>
</evidence>
<evidence type="ECO:0000256" key="6">
    <source>
        <dbReference type="RuleBase" id="RU003330"/>
    </source>
</evidence>
<name>A0A0G0X3B7_9BACT</name>
<dbReference type="Pfam" id="PF00406">
    <property type="entry name" value="ADK"/>
    <property type="match status" value="1"/>
</dbReference>
<gene>
    <name evidence="5" type="primary">adk</name>
    <name evidence="8" type="ORF">UU29_C0018G0014</name>
</gene>
<dbReference type="GO" id="GO:0044209">
    <property type="term" value="P:AMP salvage"/>
    <property type="evidence" value="ECO:0007669"/>
    <property type="project" value="UniProtKB-UniRule"/>
</dbReference>
<evidence type="ECO:0000256" key="2">
    <source>
        <dbReference type="ARBA" id="ARBA00022727"/>
    </source>
</evidence>
<dbReference type="Proteomes" id="UP000034601">
    <property type="component" value="Unassembled WGS sequence"/>
</dbReference>
<feature type="binding site" evidence="5">
    <location>
        <position position="141"/>
    </location>
    <ligand>
        <name>ATP</name>
        <dbReference type="ChEBI" id="CHEBI:30616"/>
    </ligand>
</feature>
<dbReference type="UniPathway" id="UPA00588">
    <property type="reaction ID" value="UER00649"/>
</dbReference>
<evidence type="ECO:0000313" key="9">
    <source>
        <dbReference type="Proteomes" id="UP000034601"/>
    </source>
</evidence>
<evidence type="ECO:0000256" key="7">
    <source>
        <dbReference type="RuleBase" id="RU003331"/>
    </source>
</evidence>
<dbReference type="HAMAP" id="MF_00235">
    <property type="entry name" value="Adenylate_kinase_Adk"/>
    <property type="match status" value="1"/>
</dbReference>
<dbReference type="Gene3D" id="3.40.50.300">
    <property type="entry name" value="P-loop containing nucleotide triphosphate hydrolases"/>
    <property type="match status" value="1"/>
</dbReference>
<organism evidence="8 9">
    <name type="scientific">Candidatus Daviesbacteria bacterium GW2011_GWA2_40_9</name>
    <dbReference type="NCBI Taxonomy" id="1618424"/>
    <lineage>
        <taxon>Bacteria</taxon>
        <taxon>Candidatus Daviesiibacteriota</taxon>
    </lineage>
</organism>
<comment type="pathway">
    <text evidence="5">Purine metabolism; AMP biosynthesis via salvage pathway; AMP from ADP: step 1/1.</text>
</comment>
<feature type="binding site" evidence="5">
    <location>
        <position position="113"/>
    </location>
    <ligand>
        <name>AMP</name>
        <dbReference type="ChEBI" id="CHEBI:456215"/>
    </ligand>
</feature>
<feature type="region of interest" description="NMP" evidence="5">
    <location>
        <begin position="51"/>
        <end position="80"/>
    </location>
</feature>
<feature type="binding site" evidence="5">
    <location>
        <position position="143"/>
    </location>
    <ligand>
        <name>AMP</name>
        <dbReference type="ChEBI" id="CHEBI:456215"/>
    </ligand>
</feature>
<dbReference type="AlphaFoldDB" id="A0A0G0X3B7"/>
<dbReference type="EMBL" id="LCAB01000018">
    <property type="protein sequence ID" value="KKR82087.1"/>
    <property type="molecule type" value="Genomic_DNA"/>
</dbReference>
<keyword evidence="1 5" id="KW-0808">Transferase</keyword>
<comment type="caution">
    <text evidence="5">Lacks conserved residue(s) required for the propagation of feature annotation.</text>
</comment>
<feature type="binding site" evidence="5">
    <location>
        <position position="182"/>
    </location>
    <ligand>
        <name>ATP</name>
        <dbReference type="ChEBI" id="CHEBI:30616"/>
    </ligand>
</feature>
<dbReference type="GO" id="GO:0004017">
    <property type="term" value="F:AMP kinase activity"/>
    <property type="evidence" value="ECO:0007669"/>
    <property type="project" value="UniProtKB-UniRule"/>
</dbReference>
<feature type="binding site" evidence="5">
    <location>
        <position position="154"/>
    </location>
    <ligand>
        <name>AMP</name>
        <dbReference type="ChEBI" id="CHEBI:456215"/>
    </ligand>
</feature>
<feature type="binding site" evidence="5">
    <location>
        <position position="57"/>
    </location>
    <ligand>
        <name>AMP</name>
        <dbReference type="ChEBI" id="CHEBI:456215"/>
    </ligand>
</feature>
<dbReference type="PANTHER" id="PTHR23359">
    <property type="entry name" value="NUCLEOTIDE KINASE"/>
    <property type="match status" value="1"/>
</dbReference>
<dbReference type="SUPFAM" id="SSF52540">
    <property type="entry name" value="P-loop containing nucleoside triphosphate hydrolases"/>
    <property type="match status" value="1"/>
</dbReference>
<comment type="subunit">
    <text evidence="5 7">Monomer.</text>
</comment>
<comment type="subcellular location">
    <subcellularLocation>
        <location evidence="5 7">Cytoplasm</location>
    </subcellularLocation>
</comment>
<feature type="binding site" evidence="5">
    <location>
        <begin position="78"/>
        <end position="80"/>
    </location>
    <ligand>
        <name>AMP</name>
        <dbReference type="ChEBI" id="CHEBI:456215"/>
    </ligand>
</feature>
<sequence>MINWLKLMMGSFLKGTPSVKSQKIMITGPQGSGKTTQAKKIAKKIDVYFVGAGDLLRQFAKESSGMAAKVKNDLESGRLVDNEIIGNLLRKTLSQPEYRKGFVADGYPRSLSQLEVYNPDYDRVVYLKVSDEEAERRLLDRSREDDTSEAIKERLSWYHKETAPLLEYYQKQKKLVTIDGERSIEEVAADIEDKLRVEGKND</sequence>
<evidence type="ECO:0000256" key="1">
    <source>
        <dbReference type="ARBA" id="ARBA00022679"/>
    </source>
</evidence>
<keyword evidence="5 7" id="KW-0067">ATP-binding</keyword>
<dbReference type="InterPro" id="IPR027417">
    <property type="entry name" value="P-loop_NTPase"/>
</dbReference>
<reference evidence="8 9" key="1">
    <citation type="journal article" date="2015" name="Nature">
        <title>rRNA introns, odd ribosomes, and small enigmatic genomes across a large radiation of phyla.</title>
        <authorList>
            <person name="Brown C.T."/>
            <person name="Hug L.A."/>
            <person name="Thomas B.C."/>
            <person name="Sharon I."/>
            <person name="Castelle C.J."/>
            <person name="Singh A."/>
            <person name="Wilkins M.J."/>
            <person name="Williams K.H."/>
            <person name="Banfield J.F."/>
        </authorList>
    </citation>
    <scope>NUCLEOTIDE SEQUENCE [LARGE SCALE GENOMIC DNA]</scope>
</reference>
<feature type="binding site" evidence="5">
    <location>
        <begin position="106"/>
        <end position="109"/>
    </location>
    <ligand>
        <name>AMP</name>
        <dbReference type="ChEBI" id="CHEBI:456215"/>
    </ligand>
</feature>
<protein>
    <recommendedName>
        <fullName evidence="5 7">Adenylate kinase</fullName>
        <shortName evidence="5">AK</shortName>
        <ecNumber evidence="5 7">2.7.4.3</ecNumber>
    </recommendedName>
    <alternativeName>
        <fullName evidence="5">ATP-AMP transphosphorylase</fullName>
    </alternativeName>
    <alternativeName>
        <fullName evidence="5">ATP:AMP phosphotransferase</fullName>
    </alternativeName>
    <alternativeName>
        <fullName evidence="5">Adenylate monophosphate kinase</fullName>
    </alternativeName>
</protein>
<dbReference type="GO" id="GO:0005737">
    <property type="term" value="C:cytoplasm"/>
    <property type="evidence" value="ECO:0007669"/>
    <property type="project" value="UniProtKB-SubCell"/>
</dbReference>
<accession>A0A0G0X3B7</accession>
<dbReference type="PRINTS" id="PR00094">
    <property type="entry name" value="ADENYLTKNASE"/>
</dbReference>
<keyword evidence="2 5" id="KW-0545">Nucleotide biosynthesis</keyword>